<dbReference type="Proteomes" id="UP000237839">
    <property type="component" value="Unassembled WGS sequence"/>
</dbReference>
<dbReference type="Gene3D" id="3.90.550.10">
    <property type="entry name" value="Spore Coat Polysaccharide Biosynthesis Protein SpsA, Chain A"/>
    <property type="match status" value="1"/>
</dbReference>
<comment type="caution">
    <text evidence="1">The sequence shown here is derived from an EMBL/GenBank/DDBJ whole genome shotgun (WGS) entry which is preliminary data.</text>
</comment>
<evidence type="ECO:0000313" key="1">
    <source>
        <dbReference type="EMBL" id="PRC91484.1"/>
    </source>
</evidence>
<organism evidence="1 2">
    <name type="scientific">Solimicrobium silvestre</name>
    <dbReference type="NCBI Taxonomy" id="2099400"/>
    <lineage>
        <taxon>Bacteria</taxon>
        <taxon>Pseudomonadati</taxon>
        <taxon>Pseudomonadota</taxon>
        <taxon>Betaproteobacteria</taxon>
        <taxon>Burkholderiales</taxon>
        <taxon>Oxalobacteraceae</taxon>
        <taxon>Solimicrobium</taxon>
    </lineage>
</organism>
<name>A0A2S9GUU5_9BURK</name>
<dbReference type="RefSeq" id="WP_207769752.1">
    <property type="nucleotide sequence ID" value="NZ_PUGF01000022.1"/>
</dbReference>
<reference evidence="1 2" key="1">
    <citation type="submission" date="2018-02" db="EMBL/GenBank/DDBJ databases">
        <title>Solimicrobium silvestre gen. nov., sp. nov., isolated from alpine forest soil.</title>
        <authorList>
            <person name="Margesin R."/>
            <person name="Albuquerque L."/>
            <person name="Zhang D.-C."/>
            <person name="Froufe H.J.C."/>
            <person name="Severino R."/>
            <person name="Roxo I."/>
            <person name="Egas C."/>
            <person name="Da Costa M.S."/>
        </authorList>
    </citation>
    <scope>NUCLEOTIDE SEQUENCE [LARGE SCALE GENOMIC DNA]</scope>
    <source>
        <strain evidence="1 2">S20-91</strain>
    </source>
</reference>
<evidence type="ECO:0000313" key="2">
    <source>
        <dbReference type="Proteomes" id="UP000237839"/>
    </source>
</evidence>
<dbReference type="InterPro" id="IPR050793">
    <property type="entry name" value="CMP-NeuNAc_synthase"/>
</dbReference>
<dbReference type="PANTHER" id="PTHR21485">
    <property type="entry name" value="HAD SUPERFAMILY MEMBERS CMAS AND KDSC"/>
    <property type="match status" value="1"/>
</dbReference>
<protein>
    <submittedName>
        <fullName evidence="1">CMP-N-acetylneuraminic acid synthetase</fullName>
    </submittedName>
</protein>
<dbReference type="EMBL" id="PUGF01000022">
    <property type="protein sequence ID" value="PRC91484.1"/>
    <property type="molecule type" value="Genomic_DNA"/>
</dbReference>
<dbReference type="InterPro" id="IPR003329">
    <property type="entry name" value="Cytidylyl_trans"/>
</dbReference>
<dbReference type="AlphaFoldDB" id="A0A2S9GUU5"/>
<accession>A0A2S9GUU5</accession>
<proteinExistence type="predicted"/>
<dbReference type="GO" id="GO:0008781">
    <property type="term" value="F:N-acylneuraminate cytidylyltransferase activity"/>
    <property type="evidence" value="ECO:0007669"/>
    <property type="project" value="TreeGrafter"/>
</dbReference>
<dbReference type="InterPro" id="IPR029044">
    <property type="entry name" value="Nucleotide-diphossugar_trans"/>
</dbReference>
<dbReference type="CDD" id="cd02513">
    <property type="entry name" value="CMP-NeuAc_Synthase"/>
    <property type="match status" value="1"/>
</dbReference>
<dbReference type="SUPFAM" id="SSF53448">
    <property type="entry name" value="Nucleotide-diphospho-sugar transferases"/>
    <property type="match status" value="1"/>
</dbReference>
<sequence length="224" mass="24766">MKTLALILARGGSKGIPRKNIRLLAGKPLIAWSIQAALNCPQIDSVVVSTDDEEIAQISRTWGAQVPFMRPAELALDSSPSMDAILHALDQLPWFDTILVLQPTSPLRTTADIIACLNFAFTQQANAVVSVCEPANSPYWMYKLGADCRLSKLMDTNDISRRQDLPDVYALNGALYFAQTSWLRRTQSFLTHETVGFVMPADKSIDIDTPLDWKIAELLLSESS</sequence>
<gene>
    <name evidence="1" type="ORF">S2091_3762</name>
</gene>
<keyword evidence="2" id="KW-1185">Reference proteome</keyword>
<dbReference type="Pfam" id="PF02348">
    <property type="entry name" value="CTP_transf_3"/>
    <property type="match status" value="1"/>
</dbReference>
<dbReference type="PANTHER" id="PTHR21485:SF6">
    <property type="entry name" value="N-ACYLNEURAMINATE CYTIDYLYLTRANSFERASE-RELATED"/>
    <property type="match status" value="1"/>
</dbReference>